<name>K1PSI3_MAGGI</name>
<dbReference type="AlphaFoldDB" id="K1PSI3"/>
<evidence type="ECO:0000313" key="8">
    <source>
        <dbReference type="EMBL" id="EKC21839.1"/>
    </source>
</evidence>
<accession>K1PSI3</accession>
<organism evidence="8">
    <name type="scientific">Magallana gigas</name>
    <name type="common">Pacific oyster</name>
    <name type="synonym">Crassostrea gigas</name>
    <dbReference type="NCBI Taxonomy" id="29159"/>
    <lineage>
        <taxon>Eukaryota</taxon>
        <taxon>Metazoa</taxon>
        <taxon>Spiralia</taxon>
        <taxon>Lophotrochozoa</taxon>
        <taxon>Mollusca</taxon>
        <taxon>Bivalvia</taxon>
        <taxon>Autobranchia</taxon>
        <taxon>Pteriomorphia</taxon>
        <taxon>Ostreida</taxon>
        <taxon>Ostreoidea</taxon>
        <taxon>Ostreidae</taxon>
        <taxon>Magallana</taxon>
    </lineage>
</organism>
<evidence type="ECO:0000259" key="7">
    <source>
        <dbReference type="Pfam" id="PF05010"/>
    </source>
</evidence>
<dbReference type="PANTHER" id="PTHR13924:SF10">
    <property type="entry name" value="TRANSFORMING ACIDIC COILED-COIL PROTEIN, ISOFORM K"/>
    <property type="match status" value="1"/>
</dbReference>
<evidence type="ECO:0000256" key="4">
    <source>
        <dbReference type="ARBA" id="ARBA00022553"/>
    </source>
</evidence>
<dbReference type="PANTHER" id="PTHR13924">
    <property type="entry name" value="TRANSFORMING ACIDIC COILED-COIL CONTAINING PROTEIN 1/2"/>
    <property type="match status" value="1"/>
</dbReference>
<keyword evidence="6" id="KW-0206">Cytoskeleton</keyword>
<keyword evidence="5" id="KW-0175">Coiled coil</keyword>
<dbReference type="GO" id="GO:0007052">
    <property type="term" value="P:mitotic spindle organization"/>
    <property type="evidence" value="ECO:0007669"/>
    <property type="project" value="InterPro"/>
</dbReference>
<dbReference type="HOGENOM" id="CLU_710287_0_0_1"/>
<keyword evidence="3" id="KW-0963">Cytoplasm</keyword>
<dbReference type="GO" id="GO:0005856">
    <property type="term" value="C:cytoskeleton"/>
    <property type="evidence" value="ECO:0007669"/>
    <property type="project" value="UniProtKB-SubCell"/>
</dbReference>
<evidence type="ECO:0000256" key="3">
    <source>
        <dbReference type="ARBA" id="ARBA00022490"/>
    </source>
</evidence>
<sequence length="389" mass="43704">MSEFGLCDDDFKPASSTLFSDPADFDVLEQFGTNKVIAESALSRLSLYVKFDPLVDLPVTECVASSWFVLVSVFFRSIEAEESMVLMGTPPRGASHSRVAPVVKNHTPISNNPGPASNPAALDLLCSDTPEGKTEFTDVIKDTLSLNQKTDNGEIIEVLQYTEADILRIKQNLAMEFQGILLDNQREWSKKLAEKEKELGKKEEAMKEEVAKSQEKSVVKEYQIIIDQLLGEKEKLNGQLKETKQELQKVKDQAVQDAQSVDTIEASFSALHKRFEKSKELLITAKKAISIWVQNLTSQYSKDDVIMNEETLKACVEDYQGKLQKTEERLLKLKEVAEEKLKAAHESLEKVKANSASETTRLQALVKRKEMQLESTEKSLEQKVPIDDT</sequence>
<protein>
    <submittedName>
        <fullName evidence="8">CPEB-associated factor Maskin</fullName>
    </submittedName>
</protein>
<dbReference type="Pfam" id="PF05010">
    <property type="entry name" value="TACC_C"/>
    <property type="match status" value="1"/>
</dbReference>
<dbReference type="InterPro" id="IPR057663">
    <property type="entry name" value="TACC3_Aurora-A_bind"/>
</dbReference>
<dbReference type="InParanoid" id="K1PSI3"/>
<dbReference type="InterPro" id="IPR039915">
    <property type="entry name" value="TACC"/>
</dbReference>
<evidence type="ECO:0000256" key="5">
    <source>
        <dbReference type="ARBA" id="ARBA00023054"/>
    </source>
</evidence>
<proteinExistence type="inferred from homology"/>
<gene>
    <name evidence="8" type="ORF">CGI_10003212</name>
</gene>
<feature type="domain" description="Transforming acidic coiled-coil-containing protein C-terminal" evidence="7">
    <location>
        <begin position="190"/>
        <end position="384"/>
    </location>
</feature>
<evidence type="ECO:0000256" key="2">
    <source>
        <dbReference type="ARBA" id="ARBA00009423"/>
    </source>
</evidence>
<dbReference type="GO" id="GO:0005737">
    <property type="term" value="C:cytoplasm"/>
    <property type="evidence" value="ECO:0007669"/>
    <property type="project" value="TreeGrafter"/>
</dbReference>
<dbReference type="InterPro" id="IPR007707">
    <property type="entry name" value="TACC_C"/>
</dbReference>
<evidence type="ECO:0000256" key="1">
    <source>
        <dbReference type="ARBA" id="ARBA00004245"/>
    </source>
</evidence>
<evidence type="ECO:0000256" key="6">
    <source>
        <dbReference type="ARBA" id="ARBA00023212"/>
    </source>
</evidence>
<keyword evidence="4" id="KW-0597">Phosphoprotein</keyword>
<reference evidence="8" key="1">
    <citation type="journal article" date="2012" name="Nature">
        <title>The oyster genome reveals stress adaptation and complexity of shell formation.</title>
        <authorList>
            <person name="Zhang G."/>
            <person name="Fang X."/>
            <person name="Guo X."/>
            <person name="Li L."/>
            <person name="Luo R."/>
            <person name="Xu F."/>
            <person name="Yang P."/>
            <person name="Zhang L."/>
            <person name="Wang X."/>
            <person name="Qi H."/>
            <person name="Xiong Z."/>
            <person name="Que H."/>
            <person name="Xie Y."/>
            <person name="Holland P.W."/>
            <person name="Paps J."/>
            <person name="Zhu Y."/>
            <person name="Wu F."/>
            <person name="Chen Y."/>
            <person name="Wang J."/>
            <person name="Peng C."/>
            <person name="Meng J."/>
            <person name="Yang L."/>
            <person name="Liu J."/>
            <person name="Wen B."/>
            <person name="Zhang N."/>
            <person name="Huang Z."/>
            <person name="Zhu Q."/>
            <person name="Feng Y."/>
            <person name="Mount A."/>
            <person name="Hedgecock D."/>
            <person name="Xu Z."/>
            <person name="Liu Y."/>
            <person name="Domazet-Loso T."/>
            <person name="Du Y."/>
            <person name="Sun X."/>
            <person name="Zhang S."/>
            <person name="Liu B."/>
            <person name="Cheng P."/>
            <person name="Jiang X."/>
            <person name="Li J."/>
            <person name="Fan D."/>
            <person name="Wang W."/>
            <person name="Fu W."/>
            <person name="Wang T."/>
            <person name="Wang B."/>
            <person name="Zhang J."/>
            <person name="Peng Z."/>
            <person name="Li Y."/>
            <person name="Li N."/>
            <person name="Wang J."/>
            <person name="Chen M."/>
            <person name="He Y."/>
            <person name="Tan F."/>
            <person name="Song X."/>
            <person name="Zheng Q."/>
            <person name="Huang R."/>
            <person name="Yang H."/>
            <person name="Du X."/>
            <person name="Chen L."/>
            <person name="Yang M."/>
            <person name="Gaffney P.M."/>
            <person name="Wang S."/>
            <person name="Luo L."/>
            <person name="She Z."/>
            <person name="Ming Y."/>
            <person name="Huang W."/>
            <person name="Zhang S."/>
            <person name="Huang B."/>
            <person name="Zhang Y."/>
            <person name="Qu T."/>
            <person name="Ni P."/>
            <person name="Miao G."/>
            <person name="Wang J."/>
            <person name="Wang Q."/>
            <person name="Steinberg C.E."/>
            <person name="Wang H."/>
            <person name="Li N."/>
            <person name="Qian L."/>
            <person name="Zhang G."/>
            <person name="Li Y."/>
            <person name="Yang H."/>
            <person name="Liu X."/>
            <person name="Wang J."/>
            <person name="Yin Y."/>
            <person name="Wang J."/>
        </authorList>
    </citation>
    <scope>NUCLEOTIDE SEQUENCE [LARGE SCALE GENOMIC DNA]</scope>
    <source>
        <strain evidence="8">05x7-T-G4-1.051#20</strain>
    </source>
</reference>
<dbReference type="Pfam" id="PF25777">
    <property type="entry name" value="Aurora-A_bind_TACC3"/>
    <property type="match status" value="1"/>
</dbReference>
<comment type="similarity">
    <text evidence="2">Belongs to the TACC family.</text>
</comment>
<dbReference type="EMBL" id="JH818256">
    <property type="protein sequence ID" value="EKC21839.1"/>
    <property type="molecule type" value="Genomic_DNA"/>
</dbReference>
<comment type="subcellular location">
    <subcellularLocation>
        <location evidence="1">Cytoplasm</location>
        <location evidence="1">Cytoskeleton</location>
    </subcellularLocation>
</comment>